<dbReference type="InterPro" id="IPR001466">
    <property type="entry name" value="Beta-lactam-related"/>
</dbReference>
<dbReference type="PANTHER" id="PTHR43283">
    <property type="entry name" value="BETA-LACTAMASE-RELATED"/>
    <property type="match status" value="1"/>
</dbReference>
<dbReference type="Gene3D" id="3.40.710.10">
    <property type="entry name" value="DD-peptidase/beta-lactamase superfamily"/>
    <property type="match status" value="1"/>
</dbReference>
<reference evidence="2" key="1">
    <citation type="submission" date="2018-05" db="EMBL/GenBank/DDBJ databases">
        <authorList>
            <person name="Lanie J.A."/>
            <person name="Ng W.-L."/>
            <person name="Kazmierczak K.M."/>
            <person name="Andrzejewski T.M."/>
            <person name="Davidsen T.M."/>
            <person name="Wayne K.J."/>
            <person name="Tettelin H."/>
            <person name="Glass J.I."/>
            <person name="Rusch D."/>
            <person name="Podicherti R."/>
            <person name="Tsui H.-C.T."/>
            <person name="Winkler M.E."/>
        </authorList>
    </citation>
    <scope>NUCLEOTIDE SEQUENCE</scope>
</reference>
<dbReference type="InterPro" id="IPR050789">
    <property type="entry name" value="Diverse_Enzym_Activities"/>
</dbReference>
<organism evidence="2">
    <name type="scientific">marine metagenome</name>
    <dbReference type="NCBI Taxonomy" id="408172"/>
    <lineage>
        <taxon>unclassified sequences</taxon>
        <taxon>metagenomes</taxon>
        <taxon>ecological metagenomes</taxon>
    </lineage>
</organism>
<evidence type="ECO:0000259" key="1">
    <source>
        <dbReference type="Pfam" id="PF00144"/>
    </source>
</evidence>
<name>A0A381UYR6_9ZZZZ</name>
<dbReference type="PANTHER" id="PTHR43283:SF3">
    <property type="entry name" value="BETA-LACTAMASE FAMILY PROTEIN (AFU_ORTHOLOGUE AFUA_5G07500)"/>
    <property type="match status" value="1"/>
</dbReference>
<sequence>MGTFGFSTDKLKKLESYLQENYINTNRYVGTLTGIYRNGQLGFISPLGLMDRESRKPVERDTIFRIYSMTKPITSVALMSLYEKGLFQLDDPVSEYIPSFKDLKIYEEGILGSYKTNYPDREMTIIDLLSHQSGLTYGFMERTNVDAAYRELGIEKESQENLEEFVDVLSTIPLEFSPGTAWNYSVSTDVCGYLIEVISGKPLDSFLEEEIFQPLGMLDTGFYVPSIKTQRLSSNYEYREGKEPILIDDAHSGSYINPPTLLSGGGGLVSTLDDYMAFCKMILGRGSLEGHRILSRKTLDLMSSNHLTNGEDLRSCAYGRWSETSYTGVGFGLGFSVLLDPAASQVSGSKGELAWGGAASTAFWIDPLEDMAVVFLTQLIPSSTYNVRRELRSLVYSALSD</sequence>
<dbReference type="AlphaFoldDB" id="A0A381UYR6"/>
<gene>
    <name evidence="2" type="ORF">METZ01_LOCUS85612</name>
</gene>
<dbReference type="SUPFAM" id="SSF56601">
    <property type="entry name" value="beta-lactamase/transpeptidase-like"/>
    <property type="match status" value="1"/>
</dbReference>
<accession>A0A381UYR6</accession>
<protein>
    <recommendedName>
        <fullName evidence="1">Beta-lactamase-related domain-containing protein</fullName>
    </recommendedName>
</protein>
<proteinExistence type="predicted"/>
<dbReference type="InterPro" id="IPR012338">
    <property type="entry name" value="Beta-lactam/transpept-like"/>
</dbReference>
<evidence type="ECO:0000313" key="2">
    <source>
        <dbReference type="EMBL" id="SVA32758.1"/>
    </source>
</evidence>
<dbReference type="Pfam" id="PF00144">
    <property type="entry name" value="Beta-lactamase"/>
    <property type="match status" value="1"/>
</dbReference>
<feature type="domain" description="Beta-lactamase-related" evidence="1">
    <location>
        <begin position="25"/>
        <end position="382"/>
    </location>
</feature>
<dbReference type="EMBL" id="UINC01007337">
    <property type="protein sequence ID" value="SVA32758.1"/>
    <property type="molecule type" value="Genomic_DNA"/>
</dbReference>